<reference evidence="1" key="1">
    <citation type="journal article" date="2019" name="Sci. Rep.">
        <title>Draft genome of Tanacetum cinerariifolium, the natural source of mosquito coil.</title>
        <authorList>
            <person name="Yamashiro T."/>
            <person name="Shiraishi A."/>
            <person name="Satake H."/>
            <person name="Nakayama K."/>
        </authorList>
    </citation>
    <scope>NUCLEOTIDE SEQUENCE</scope>
</reference>
<comment type="caution">
    <text evidence="1">The sequence shown here is derived from an EMBL/GenBank/DDBJ whole genome shotgun (WGS) entry which is preliminary data.</text>
</comment>
<proteinExistence type="predicted"/>
<name>A0A699UC28_TANCI</name>
<gene>
    <name evidence="1" type="ORF">Tci_891370</name>
</gene>
<feature type="non-terminal residue" evidence="1">
    <location>
        <position position="1"/>
    </location>
</feature>
<dbReference type="EMBL" id="BKCJ011314336">
    <property type="protein sequence ID" value="GFD19401.1"/>
    <property type="molecule type" value="Genomic_DNA"/>
</dbReference>
<organism evidence="1">
    <name type="scientific">Tanacetum cinerariifolium</name>
    <name type="common">Dalmatian daisy</name>
    <name type="synonym">Chrysanthemum cinerariifolium</name>
    <dbReference type="NCBI Taxonomy" id="118510"/>
    <lineage>
        <taxon>Eukaryota</taxon>
        <taxon>Viridiplantae</taxon>
        <taxon>Streptophyta</taxon>
        <taxon>Embryophyta</taxon>
        <taxon>Tracheophyta</taxon>
        <taxon>Spermatophyta</taxon>
        <taxon>Magnoliopsida</taxon>
        <taxon>eudicotyledons</taxon>
        <taxon>Gunneridae</taxon>
        <taxon>Pentapetalae</taxon>
        <taxon>asterids</taxon>
        <taxon>campanulids</taxon>
        <taxon>Asterales</taxon>
        <taxon>Asteraceae</taxon>
        <taxon>Asteroideae</taxon>
        <taxon>Anthemideae</taxon>
        <taxon>Anthemidinae</taxon>
        <taxon>Tanacetum</taxon>
    </lineage>
</organism>
<evidence type="ECO:0000313" key="1">
    <source>
        <dbReference type="EMBL" id="GFD19401.1"/>
    </source>
</evidence>
<protein>
    <submittedName>
        <fullName evidence="1">Uncharacterized protein</fullName>
    </submittedName>
</protein>
<accession>A0A699UC28</accession>
<dbReference type="AlphaFoldDB" id="A0A699UC28"/>
<sequence length="81" mass="9031">GHLLLPIPLPVPSNSRRAEIPKADTPPRKRLLLTAPRPGAWYVRYAKQQNHLQSDAATRGDAPESLTLQLVPLMPYCKPQI</sequence>